<organism evidence="1 2">
    <name type="scientific">Colletotrichum tamarilloi</name>
    <dbReference type="NCBI Taxonomy" id="1209934"/>
    <lineage>
        <taxon>Eukaryota</taxon>
        <taxon>Fungi</taxon>
        <taxon>Dikarya</taxon>
        <taxon>Ascomycota</taxon>
        <taxon>Pezizomycotina</taxon>
        <taxon>Sordariomycetes</taxon>
        <taxon>Hypocreomycetidae</taxon>
        <taxon>Glomerellales</taxon>
        <taxon>Glomerellaceae</taxon>
        <taxon>Colletotrichum</taxon>
        <taxon>Colletotrichum acutatum species complex</taxon>
    </lineage>
</organism>
<evidence type="ECO:0000313" key="2">
    <source>
        <dbReference type="Proteomes" id="UP001227543"/>
    </source>
</evidence>
<gene>
    <name evidence="1" type="ORF">CTAM01_06166</name>
</gene>
<reference evidence="1 2" key="1">
    <citation type="submission" date="2016-10" db="EMBL/GenBank/DDBJ databases">
        <title>The genome sequence of Colletotrichum fioriniae PJ7.</title>
        <authorList>
            <person name="Baroncelli R."/>
        </authorList>
    </citation>
    <scope>NUCLEOTIDE SEQUENCE [LARGE SCALE GENOMIC DNA]</scope>
    <source>
        <strain evidence="1 2">Tom-12</strain>
    </source>
</reference>
<dbReference type="GeneID" id="85406433"/>
<dbReference type="Proteomes" id="UP001227543">
    <property type="component" value="Unassembled WGS sequence"/>
</dbReference>
<evidence type="ECO:0000313" key="1">
    <source>
        <dbReference type="EMBL" id="KAK1501441.1"/>
    </source>
</evidence>
<comment type="caution">
    <text evidence="1">The sequence shown here is derived from an EMBL/GenBank/DDBJ whole genome shotgun (WGS) entry which is preliminary data.</text>
</comment>
<name>A0ABQ9RD74_9PEZI</name>
<accession>A0ABQ9RD74</accession>
<proteinExistence type="predicted"/>
<protein>
    <submittedName>
        <fullName evidence="1">Uncharacterized protein</fullName>
    </submittedName>
</protein>
<dbReference type="RefSeq" id="XP_060383385.1">
    <property type="nucleotide sequence ID" value="XM_060522195.1"/>
</dbReference>
<keyword evidence="2" id="KW-1185">Reference proteome</keyword>
<dbReference type="EMBL" id="MLFU01000016">
    <property type="protein sequence ID" value="KAK1501441.1"/>
    <property type="molecule type" value="Genomic_DNA"/>
</dbReference>
<sequence>MVVHESRETEAVETPDDRIAINAKVLSTESRVSPNSECHGSGKSEKQCCMQRPAMCFCLGYPGKQGLL</sequence>